<keyword evidence="2 3" id="KW-0663">Pyridoxal phosphate</keyword>
<dbReference type="Gene3D" id="3.40.640.10">
    <property type="entry name" value="Type I PLP-dependent aspartate aminotransferase-like (Major domain)"/>
    <property type="match status" value="1"/>
</dbReference>
<evidence type="ECO:0000313" key="5">
    <source>
        <dbReference type="Proteomes" id="UP001501510"/>
    </source>
</evidence>
<dbReference type="PROSITE" id="PS00600">
    <property type="entry name" value="AA_TRANSFER_CLASS_3"/>
    <property type="match status" value="1"/>
</dbReference>
<dbReference type="InterPro" id="IPR015424">
    <property type="entry name" value="PyrdxlP-dep_Trfase"/>
</dbReference>
<evidence type="ECO:0000256" key="1">
    <source>
        <dbReference type="ARBA" id="ARBA00008954"/>
    </source>
</evidence>
<dbReference type="PANTHER" id="PTHR43094:SF1">
    <property type="entry name" value="AMINOTRANSFERASE CLASS-III"/>
    <property type="match status" value="1"/>
</dbReference>
<dbReference type="SUPFAM" id="SSF53383">
    <property type="entry name" value="PLP-dependent transferases"/>
    <property type="match status" value="1"/>
</dbReference>
<dbReference type="InterPro" id="IPR005814">
    <property type="entry name" value="Aminotrans_3"/>
</dbReference>
<dbReference type="PANTHER" id="PTHR43094">
    <property type="entry name" value="AMINOTRANSFERASE"/>
    <property type="match status" value="1"/>
</dbReference>
<dbReference type="EMBL" id="BAAACG010000001">
    <property type="protein sequence ID" value="GAA0731886.1"/>
    <property type="molecule type" value="Genomic_DNA"/>
</dbReference>
<dbReference type="InterPro" id="IPR015421">
    <property type="entry name" value="PyrdxlP-dep_Trfase_major"/>
</dbReference>
<reference evidence="5" key="1">
    <citation type="journal article" date="2019" name="Int. J. Syst. Evol. Microbiol.">
        <title>The Global Catalogue of Microorganisms (GCM) 10K type strain sequencing project: providing services to taxonomists for standard genome sequencing and annotation.</title>
        <authorList>
            <consortium name="The Broad Institute Genomics Platform"/>
            <consortium name="The Broad Institute Genome Sequencing Center for Infectious Disease"/>
            <person name="Wu L."/>
            <person name="Ma J."/>
        </authorList>
    </citation>
    <scope>NUCLEOTIDE SEQUENCE [LARGE SCALE GENOMIC DNA]</scope>
    <source>
        <strain evidence="5">JCM 1407</strain>
    </source>
</reference>
<keyword evidence="5" id="KW-1185">Reference proteome</keyword>
<proteinExistence type="inferred from homology"/>
<dbReference type="InterPro" id="IPR015422">
    <property type="entry name" value="PyrdxlP-dep_Trfase_small"/>
</dbReference>
<evidence type="ECO:0000313" key="4">
    <source>
        <dbReference type="EMBL" id="GAA0731886.1"/>
    </source>
</evidence>
<accession>A0ABP3UET0</accession>
<organism evidence="4 5">
    <name type="scientific">Clostridium oceanicum</name>
    <dbReference type="NCBI Taxonomy" id="1543"/>
    <lineage>
        <taxon>Bacteria</taxon>
        <taxon>Bacillati</taxon>
        <taxon>Bacillota</taxon>
        <taxon>Clostridia</taxon>
        <taxon>Eubacteriales</taxon>
        <taxon>Clostridiaceae</taxon>
        <taxon>Clostridium</taxon>
    </lineage>
</organism>
<dbReference type="Pfam" id="PF00202">
    <property type="entry name" value="Aminotran_3"/>
    <property type="match status" value="1"/>
</dbReference>
<evidence type="ECO:0000256" key="3">
    <source>
        <dbReference type="RuleBase" id="RU003560"/>
    </source>
</evidence>
<dbReference type="Proteomes" id="UP001501510">
    <property type="component" value="Unassembled WGS sequence"/>
</dbReference>
<comment type="similarity">
    <text evidence="1 3">Belongs to the class-III pyridoxal-phosphate-dependent aminotransferase family.</text>
</comment>
<evidence type="ECO:0000256" key="2">
    <source>
        <dbReference type="ARBA" id="ARBA00022898"/>
    </source>
</evidence>
<sequence>MFIPSGSVAIGIALKIARKVTGRHKVISMWESFHGAGLDSISVGGEYVFKKDMGPLIPGCIKAIPYNGYRNFIKSESKEIVSDFCINYIEYIIKNEGDIGAILLEPVRATDIHVPPKSYFEKLRKVCDENKILLIFDEIPTAIGRSGEFYVHQNFNVEPDILVLGKGLGGGVIPQAAVLTKSKYDLAEDISLGHYTHEKPALGCAAICATIDYIDENKLVFECKKKSEFAKRCLSNLYDKHECIGDFRVQGLLIAFEFVKDRISKEKDNSIAEKILYYCLNKGLSFKIGSGNCLIFHPPLIVEEEELLFAFNLIDEAIKTLK</sequence>
<name>A0ABP3UET0_9CLOT</name>
<protein>
    <submittedName>
        <fullName evidence="4">Uncharacterized protein</fullName>
    </submittedName>
</protein>
<dbReference type="Gene3D" id="3.90.1150.10">
    <property type="entry name" value="Aspartate Aminotransferase, domain 1"/>
    <property type="match status" value="1"/>
</dbReference>
<dbReference type="InterPro" id="IPR049704">
    <property type="entry name" value="Aminotrans_3_PPA_site"/>
</dbReference>
<gene>
    <name evidence="4" type="ORF">GCM10008906_00850</name>
</gene>
<comment type="caution">
    <text evidence="4">The sequence shown here is derived from an EMBL/GenBank/DDBJ whole genome shotgun (WGS) entry which is preliminary data.</text>
</comment>